<organism evidence="1 2">
    <name type="scientific">Mycoplasma haemocanis (strain Illinois)</name>
    <dbReference type="NCBI Taxonomy" id="1111676"/>
    <lineage>
        <taxon>Bacteria</taxon>
        <taxon>Bacillati</taxon>
        <taxon>Mycoplasmatota</taxon>
        <taxon>Mollicutes</taxon>
        <taxon>Mycoplasmataceae</taxon>
        <taxon>Mycoplasma</taxon>
    </lineage>
</organism>
<name>H6N776_MYCHN</name>
<dbReference type="OrthoDB" id="9825527at2"/>
<sequence length="192" mass="21695">MSKTIILGSIAGITGTGTCGYAAYKMMQPSNVRESLIRNGFKLTLELGKPEREKAWNKVLETYKVEASEKTKIENKATTEITAKDIEDWCLKAMDIKTKDKNYESIYSKAALWCVIYTSISEQLKFENKTLSTDTTSLSSKYDSMPQDLKTAISGKEGEKVKNWCEKTSKRFFLGPEDTNYKNLVNYCLANT</sequence>
<evidence type="ECO:0000313" key="1">
    <source>
        <dbReference type="EMBL" id="AEW45498.1"/>
    </source>
</evidence>
<dbReference type="EMBL" id="CP003199">
    <property type="protein sequence ID" value="AEW45498.1"/>
    <property type="molecule type" value="Genomic_DNA"/>
</dbReference>
<proteinExistence type="predicted"/>
<dbReference type="Proteomes" id="UP000009135">
    <property type="component" value="Chromosome"/>
</dbReference>
<dbReference type="STRING" id="1111676.MHC_03190"/>
<accession>H6N776</accession>
<dbReference type="AlphaFoldDB" id="H6N776"/>
<gene>
    <name evidence="1" type="ordered locus">MHC_03190</name>
</gene>
<reference evidence="1 2" key="1">
    <citation type="journal article" date="2012" name="J. Bacteriol.">
        <title>Complete genome sequence of Mycoplasma haemocanis strain Illinois.</title>
        <authorList>
            <person name="do Nascimento N.C."/>
            <person name="Guimaraes A.M."/>
            <person name="Santos A.P."/>
            <person name="Sanmiguel P.J."/>
            <person name="Messick J.B."/>
        </authorList>
    </citation>
    <scope>NUCLEOTIDE SEQUENCE [LARGE SCALE GENOMIC DNA]</scope>
    <source>
        <strain evidence="1 2">Illinois</strain>
    </source>
</reference>
<evidence type="ECO:0000313" key="2">
    <source>
        <dbReference type="Proteomes" id="UP000009135"/>
    </source>
</evidence>
<protein>
    <submittedName>
        <fullName evidence="1">Uncharacterized protein</fullName>
    </submittedName>
</protein>
<dbReference type="KEGG" id="mhe:MHC_03190"/>
<keyword evidence="2" id="KW-1185">Reference proteome</keyword>
<dbReference type="HOGENOM" id="CLU_119971_0_0_14"/>